<evidence type="ECO:0000313" key="2">
    <source>
        <dbReference type="EMBL" id="SDB92463.1"/>
    </source>
</evidence>
<dbReference type="EMBL" id="FMYM01000003">
    <property type="protein sequence ID" value="SDB92463.1"/>
    <property type="molecule type" value="Genomic_DNA"/>
</dbReference>
<dbReference type="InterPro" id="IPR012337">
    <property type="entry name" value="RNaseH-like_sf"/>
</dbReference>
<dbReference type="STRING" id="1464122.SAMN05421737_103230"/>
<sequence length="138" mass="15524">MIRLYTDGASSGDPGPSGVGIVYVLADGTTKEDRYFIGSASNHEAEFMALRIGLLTCLHHGWRQVSVCTDAKLVCDSVEKRYVKNKHFSTHLQVILKQVDQCELFFIKWIPSKQNKKADALAKLALREPLRRFNEEGV</sequence>
<dbReference type="PANTHER" id="PTHR46387:SF2">
    <property type="entry name" value="RIBONUCLEASE HI"/>
    <property type="match status" value="1"/>
</dbReference>
<dbReference type="OrthoDB" id="7845843at2"/>
<evidence type="ECO:0000313" key="3">
    <source>
        <dbReference type="Proteomes" id="UP000242662"/>
    </source>
</evidence>
<name>A0A1G6HE89_9BACI</name>
<dbReference type="InterPro" id="IPR036397">
    <property type="entry name" value="RNaseH_sf"/>
</dbReference>
<dbReference type="AlphaFoldDB" id="A0A1G6HE89"/>
<dbReference type="GO" id="GO:0003676">
    <property type="term" value="F:nucleic acid binding"/>
    <property type="evidence" value="ECO:0007669"/>
    <property type="project" value="InterPro"/>
</dbReference>
<dbReference type="SUPFAM" id="SSF53098">
    <property type="entry name" value="Ribonuclease H-like"/>
    <property type="match status" value="1"/>
</dbReference>
<dbReference type="PANTHER" id="PTHR46387">
    <property type="entry name" value="POLYNUCLEOTIDYL TRANSFERASE, RIBONUCLEASE H-LIKE SUPERFAMILY PROTEIN"/>
    <property type="match status" value="1"/>
</dbReference>
<dbReference type="GO" id="GO:0004523">
    <property type="term" value="F:RNA-DNA hybrid ribonuclease activity"/>
    <property type="evidence" value="ECO:0007669"/>
    <property type="project" value="InterPro"/>
</dbReference>
<proteinExistence type="predicted"/>
<dbReference type="Pfam" id="PF13456">
    <property type="entry name" value="RVT_3"/>
    <property type="match status" value="1"/>
</dbReference>
<dbReference type="InterPro" id="IPR002156">
    <property type="entry name" value="RNaseH_domain"/>
</dbReference>
<feature type="domain" description="RNase H type-1" evidence="1">
    <location>
        <begin position="1"/>
        <end position="127"/>
    </location>
</feature>
<keyword evidence="3" id="KW-1185">Reference proteome</keyword>
<organism evidence="2 3">
    <name type="scientific">Shouchella lonarensis</name>
    <dbReference type="NCBI Taxonomy" id="1464122"/>
    <lineage>
        <taxon>Bacteria</taxon>
        <taxon>Bacillati</taxon>
        <taxon>Bacillota</taxon>
        <taxon>Bacilli</taxon>
        <taxon>Bacillales</taxon>
        <taxon>Bacillaceae</taxon>
        <taxon>Shouchella</taxon>
    </lineage>
</organism>
<reference evidence="3" key="1">
    <citation type="submission" date="2016-09" db="EMBL/GenBank/DDBJ databases">
        <authorList>
            <person name="Varghese N."/>
            <person name="Submissions S."/>
        </authorList>
    </citation>
    <scope>NUCLEOTIDE SEQUENCE [LARGE SCALE GENOMIC DNA]</scope>
    <source>
        <strain evidence="3">25nlg</strain>
    </source>
</reference>
<gene>
    <name evidence="2" type="ORF">SAMN05421737_103230</name>
</gene>
<protein>
    <submittedName>
        <fullName evidence="2">RNase HI</fullName>
    </submittedName>
</protein>
<dbReference type="Proteomes" id="UP000242662">
    <property type="component" value="Unassembled WGS sequence"/>
</dbReference>
<dbReference type="PROSITE" id="PS50879">
    <property type="entry name" value="RNASE_H_1"/>
    <property type="match status" value="1"/>
</dbReference>
<dbReference type="CDD" id="cd09279">
    <property type="entry name" value="RNase_HI_like"/>
    <property type="match status" value="1"/>
</dbReference>
<evidence type="ECO:0000259" key="1">
    <source>
        <dbReference type="PROSITE" id="PS50879"/>
    </source>
</evidence>
<accession>A0A1G6HE89</accession>
<dbReference type="Gene3D" id="3.30.420.10">
    <property type="entry name" value="Ribonuclease H-like superfamily/Ribonuclease H"/>
    <property type="match status" value="1"/>
</dbReference>